<dbReference type="Gene3D" id="1.10.760.10">
    <property type="entry name" value="Cytochrome c-like domain"/>
    <property type="match status" value="2"/>
</dbReference>
<evidence type="ECO:0000256" key="9">
    <source>
        <dbReference type="PIRSR" id="PIRSR000294-2"/>
    </source>
</evidence>
<accession>A0A518KF08</accession>
<dbReference type="InterPro" id="IPR026259">
    <property type="entry name" value="MauG/Cytc_peroxidase"/>
</dbReference>
<evidence type="ECO:0000256" key="6">
    <source>
        <dbReference type="ARBA" id="ARBA00023002"/>
    </source>
</evidence>
<dbReference type="KEGG" id="bmei:Spa11_46100"/>
<proteinExistence type="predicted"/>
<dbReference type="GO" id="GO:0004130">
    <property type="term" value="F:cytochrome-c peroxidase activity"/>
    <property type="evidence" value="ECO:0007669"/>
    <property type="project" value="UniProtKB-EC"/>
</dbReference>
<evidence type="ECO:0000256" key="5">
    <source>
        <dbReference type="ARBA" id="ARBA00022764"/>
    </source>
</evidence>
<dbReference type="PIRSF" id="PIRSF000294">
    <property type="entry name" value="Cytochrome-c_peroxidase"/>
    <property type="match status" value="1"/>
</dbReference>
<dbReference type="Proteomes" id="UP000316426">
    <property type="component" value="Chromosome"/>
</dbReference>
<dbReference type="PANTHER" id="PTHR30600">
    <property type="entry name" value="CYTOCHROME C PEROXIDASE-RELATED"/>
    <property type="match status" value="1"/>
</dbReference>
<name>A0A518KF08_9BACT</name>
<dbReference type="InterPro" id="IPR004852">
    <property type="entry name" value="Di-haem_cyt_c_peroxidsae"/>
</dbReference>
<reference evidence="12 13" key="1">
    <citation type="submission" date="2019-02" db="EMBL/GenBank/DDBJ databases">
        <title>Deep-cultivation of Planctomycetes and their phenomic and genomic characterization uncovers novel biology.</title>
        <authorList>
            <person name="Wiegand S."/>
            <person name="Jogler M."/>
            <person name="Boedeker C."/>
            <person name="Pinto D."/>
            <person name="Vollmers J."/>
            <person name="Rivas-Marin E."/>
            <person name="Kohn T."/>
            <person name="Peeters S.H."/>
            <person name="Heuer A."/>
            <person name="Rast P."/>
            <person name="Oberbeckmann S."/>
            <person name="Bunk B."/>
            <person name="Jeske O."/>
            <person name="Meyerdierks A."/>
            <person name="Storesund J.E."/>
            <person name="Kallscheuer N."/>
            <person name="Luecker S."/>
            <person name="Lage O.M."/>
            <person name="Pohl T."/>
            <person name="Merkel B.J."/>
            <person name="Hornburger P."/>
            <person name="Mueller R.-W."/>
            <person name="Bruemmer F."/>
            <person name="Labrenz M."/>
            <person name="Spormann A.M."/>
            <person name="Op den Camp H."/>
            <person name="Overmann J."/>
            <person name="Amann R."/>
            <person name="Jetten M.S.M."/>
            <person name="Mascher T."/>
            <person name="Medema M.H."/>
            <person name="Devos D.P."/>
            <person name="Kaster A.-K."/>
            <person name="Ovreas L."/>
            <person name="Rohde M."/>
            <person name="Galperin M.Y."/>
            <person name="Jogler C."/>
        </authorList>
    </citation>
    <scope>NUCLEOTIDE SEQUENCE [LARGE SCALE GENOMIC DNA]</scope>
    <source>
        <strain evidence="12 13">Spa11</strain>
    </source>
</reference>
<comment type="cofactor">
    <cofactor evidence="8">
        <name>heme</name>
        <dbReference type="ChEBI" id="CHEBI:30413"/>
    </cofactor>
    <text evidence="8">Binds 2 heme groups.</text>
</comment>
<dbReference type="InterPro" id="IPR009056">
    <property type="entry name" value="Cyt_c-like_dom"/>
</dbReference>
<feature type="binding site" description="axial binding residue" evidence="9">
    <location>
        <position position="112"/>
    </location>
    <ligand>
        <name>heme c</name>
        <dbReference type="ChEBI" id="CHEBI:61717"/>
        <label>1</label>
    </ligand>
    <ligandPart>
        <name>Fe</name>
        <dbReference type="ChEBI" id="CHEBI:18248"/>
    </ligandPart>
</feature>
<evidence type="ECO:0000313" key="12">
    <source>
        <dbReference type="EMBL" id="QDV76380.1"/>
    </source>
</evidence>
<feature type="domain" description="Cytochrome c" evidence="11">
    <location>
        <begin position="263"/>
        <end position="398"/>
    </location>
</feature>
<evidence type="ECO:0000256" key="10">
    <source>
        <dbReference type="SAM" id="SignalP"/>
    </source>
</evidence>
<evidence type="ECO:0000259" key="11">
    <source>
        <dbReference type="PROSITE" id="PS51007"/>
    </source>
</evidence>
<keyword evidence="6 12" id="KW-0560">Oxidoreductase</keyword>
<feature type="binding site" description="covalent" evidence="8">
    <location>
        <position position="279"/>
    </location>
    <ligand>
        <name>heme c</name>
        <dbReference type="ChEBI" id="CHEBI:61717"/>
        <label>2</label>
    </ligand>
</feature>
<evidence type="ECO:0000256" key="4">
    <source>
        <dbReference type="ARBA" id="ARBA00022729"/>
    </source>
</evidence>
<evidence type="ECO:0000313" key="13">
    <source>
        <dbReference type="Proteomes" id="UP000316426"/>
    </source>
</evidence>
<feature type="domain" description="Cytochrome c" evidence="11">
    <location>
        <begin position="86"/>
        <end position="194"/>
    </location>
</feature>
<keyword evidence="5" id="KW-0574">Periplasm</keyword>
<keyword evidence="13" id="KW-1185">Reference proteome</keyword>
<evidence type="ECO:0000256" key="3">
    <source>
        <dbReference type="ARBA" id="ARBA00022723"/>
    </source>
</evidence>
<dbReference type="Pfam" id="PF00034">
    <property type="entry name" value="Cytochrom_C"/>
    <property type="match status" value="1"/>
</dbReference>
<dbReference type="EMBL" id="CP036349">
    <property type="protein sequence ID" value="QDV76380.1"/>
    <property type="molecule type" value="Genomic_DNA"/>
</dbReference>
<comment type="subcellular location">
    <subcellularLocation>
        <location evidence="1">Periplasm</location>
    </subcellularLocation>
</comment>
<keyword evidence="12" id="KW-0575">Peroxidase</keyword>
<dbReference type="PANTHER" id="PTHR30600:SF10">
    <property type="entry name" value="BLL6722 PROTEIN"/>
    <property type="match status" value="1"/>
</dbReference>
<dbReference type="PROSITE" id="PS51007">
    <property type="entry name" value="CYTC"/>
    <property type="match status" value="2"/>
</dbReference>
<dbReference type="InterPro" id="IPR036909">
    <property type="entry name" value="Cyt_c-like_dom_sf"/>
</dbReference>
<dbReference type="RefSeq" id="WP_197529597.1">
    <property type="nucleotide sequence ID" value="NZ_CP036349.1"/>
</dbReference>
<dbReference type="GO" id="GO:0046872">
    <property type="term" value="F:metal ion binding"/>
    <property type="evidence" value="ECO:0007669"/>
    <property type="project" value="UniProtKB-KW"/>
</dbReference>
<keyword evidence="4 10" id="KW-0732">Signal</keyword>
<evidence type="ECO:0000256" key="7">
    <source>
        <dbReference type="ARBA" id="ARBA00023004"/>
    </source>
</evidence>
<feature type="binding site" description="axial binding residue" evidence="9">
    <location>
        <position position="283"/>
    </location>
    <ligand>
        <name>heme c</name>
        <dbReference type="ChEBI" id="CHEBI:61717"/>
        <label>2</label>
    </ligand>
    <ligandPart>
        <name>Fe</name>
        <dbReference type="ChEBI" id="CHEBI:18248"/>
    </ligandPart>
</feature>
<feature type="chain" id="PRO_5021713825" evidence="10">
    <location>
        <begin position="20"/>
        <end position="410"/>
    </location>
</feature>
<dbReference type="AlphaFoldDB" id="A0A518KF08"/>
<dbReference type="GO" id="GO:0020037">
    <property type="term" value="F:heme binding"/>
    <property type="evidence" value="ECO:0007669"/>
    <property type="project" value="InterPro"/>
</dbReference>
<dbReference type="EC" id="1.11.1.5" evidence="12"/>
<keyword evidence="2 8" id="KW-0349">Heme</keyword>
<dbReference type="GO" id="GO:0009055">
    <property type="term" value="F:electron transfer activity"/>
    <property type="evidence" value="ECO:0007669"/>
    <property type="project" value="InterPro"/>
</dbReference>
<evidence type="ECO:0000256" key="8">
    <source>
        <dbReference type="PIRSR" id="PIRSR000294-1"/>
    </source>
</evidence>
<feature type="binding site" description="covalent" evidence="8">
    <location>
        <position position="108"/>
    </location>
    <ligand>
        <name>heme c</name>
        <dbReference type="ChEBI" id="CHEBI:61717"/>
        <label>1</label>
    </ligand>
</feature>
<keyword evidence="3 9" id="KW-0479">Metal-binding</keyword>
<comment type="PTM">
    <text evidence="8">Binds 2 heme groups per subunit.</text>
</comment>
<dbReference type="InterPro" id="IPR051395">
    <property type="entry name" value="Cytochrome_c_Peroxidase/MauG"/>
</dbReference>
<feature type="signal peptide" evidence="10">
    <location>
        <begin position="1"/>
        <end position="19"/>
    </location>
</feature>
<feature type="binding site" description="covalent" evidence="8">
    <location>
        <position position="111"/>
    </location>
    <ligand>
        <name>heme c</name>
        <dbReference type="ChEBI" id="CHEBI:61717"/>
        <label>1</label>
    </ligand>
</feature>
<sequence precursor="true">MLRFAALLFCAALAGAATADGPERVRLGEGNLLSGVPGEGKLTVEQLRGWLADPVNHRELRPELPLGMNAGEADMQGLDAEPLTRAKIELGRQLFFDPRLSRDGTVSCASCHAPEYGYAFPTRFGVGVDGQEGVRNSPTAANRILSGAQFWDGRVSSLEEQAIAPMANPQEMGFSHGAIVETLKKVPAYVAQFDAVFDGGGVSIDNAGRALAAFERVLVSGPNAWDVEDRLRVLREAYADEDPELADELAQLEKIAAARPLSDAAKRGADLFFGARTGCTQCHAGANFSDEAYHNLGVGMESIADLPEADAITKPLDWGRYEVTKDEADRGAFKTPGLRNVAETGPYMHDGSLETLDEVVAWYVKGGQPNPFLSPLIEPLNLTAAEQADLVAFLEELSGEWPEVETERLP</sequence>
<evidence type="ECO:0000256" key="2">
    <source>
        <dbReference type="ARBA" id="ARBA00022617"/>
    </source>
</evidence>
<keyword evidence="7 9" id="KW-0408">Iron</keyword>
<dbReference type="GO" id="GO:0042597">
    <property type="term" value="C:periplasmic space"/>
    <property type="evidence" value="ECO:0007669"/>
    <property type="project" value="UniProtKB-SubCell"/>
</dbReference>
<feature type="binding site" description="covalent" evidence="8">
    <location>
        <position position="282"/>
    </location>
    <ligand>
        <name>heme c</name>
        <dbReference type="ChEBI" id="CHEBI:61717"/>
        <label>2</label>
    </ligand>
</feature>
<dbReference type="SUPFAM" id="SSF46626">
    <property type="entry name" value="Cytochrome c"/>
    <property type="match status" value="2"/>
</dbReference>
<protein>
    <submittedName>
        <fullName evidence="12">Cytochrome c551 peroxidase</fullName>
        <ecNumber evidence="12">1.11.1.5</ecNumber>
    </submittedName>
</protein>
<evidence type="ECO:0000256" key="1">
    <source>
        <dbReference type="ARBA" id="ARBA00004418"/>
    </source>
</evidence>
<dbReference type="Pfam" id="PF03150">
    <property type="entry name" value="CCP_MauG"/>
    <property type="match status" value="1"/>
</dbReference>
<gene>
    <name evidence="12" type="primary">ccp_4</name>
    <name evidence="12" type="ORF">Spa11_46100</name>
</gene>
<organism evidence="12 13">
    <name type="scientific">Botrimarina mediterranea</name>
    <dbReference type="NCBI Taxonomy" id="2528022"/>
    <lineage>
        <taxon>Bacteria</taxon>
        <taxon>Pseudomonadati</taxon>
        <taxon>Planctomycetota</taxon>
        <taxon>Planctomycetia</taxon>
        <taxon>Pirellulales</taxon>
        <taxon>Lacipirellulaceae</taxon>
        <taxon>Botrimarina</taxon>
    </lineage>
</organism>